<sequence length="896" mass="101204">MSILPSTLSAQGWAEWCNGQWRPILSQAHLVGLPTNRVLWSRAAEYMPADLSAEEQEAMGSLCLLSTVLHPLALRYPRDPSVDLQTLQWLLDIFLSRQWKCRRLNDCFEACRRLKEMKDDKESELVYKSYVLNASRLQDYEINEWIRNTQIKNQFSNGLVEERSLIATEYLSCDGPADPTHLNFKLNLEIVSAARKPNQQHTLLECSREERLHHISTQELNFNAAEQMVLNQRNITNVYSNIRNDILFKYLSSNVDILTGTQATTDHLITSAFISNEHSYETQQESVILDDWSHETLQEAGIANERSHVTLLEAGRGITRGTTGLTSWGGAAVMAEWVDNNPQVVRGKRILEIGAGVGYLAASIIKRFPRHNSICADKQMPISTNQSKEVYRKQTITIDDDHESNLEFTDIPETLISSKYMAHKRGSKPKSNIRDSDNKNSGYKIRNETGNHASELVITSNLDSKIKAMDFQSTIDERSQVQNVVPEFPKENKEYDDNCGIIAYTATDCHPHVLDLLLHNLVLTDERFVVRGKRILEIGAGVGYLAASIIKRFPRHNSICADKQMPISTNQSKEVYRKQTITIDDDHESNLEFTDIPETLISSKYMAHKRGSKPKSNIRDSDNKNSGYKIRNETGNHASELVITSNLDSKIKAMDFQSTIDERSQVQNVVPEFPKENKEYDDNCGIIAYTATDCHPHVLDLLLHNLVLTDERFMPSVGALSAHCELQSQRLSADELPPGEASALPWTSRLPCLSLRGVQTKVMQLDWQRPDVSSLPHSDVVLATDVVYARHLLVPLARLISQLLTRTECNCDVMSPLPPEDARSCCNGSTKEAFIACTRRDPETILEFFAALKAENLSYSIVYQATLDAESALFVYNESHVPVKIYRIVANERKLG</sequence>
<protein>
    <submittedName>
        <fullName evidence="3">Uncharacterized protein LOC108676944</fullName>
    </submittedName>
</protein>
<dbReference type="PANTHER" id="PTHR14614">
    <property type="entry name" value="HEPATOCELLULAR CARCINOMA-ASSOCIATED ANTIGEN"/>
    <property type="match status" value="1"/>
</dbReference>
<organism evidence="2 3">
    <name type="scientific">Hyalella azteca</name>
    <name type="common">Amphipod</name>
    <dbReference type="NCBI Taxonomy" id="294128"/>
    <lineage>
        <taxon>Eukaryota</taxon>
        <taxon>Metazoa</taxon>
        <taxon>Ecdysozoa</taxon>
        <taxon>Arthropoda</taxon>
        <taxon>Crustacea</taxon>
        <taxon>Multicrustacea</taxon>
        <taxon>Malacostraca</taxon>
        <taxon>Eumalacostraca</taxon>
        <taxon>Peracarida</taxon>
        <taxon>Amphipoda</taxon>
        <taxon>Senticaudata</taxon>
        <taxon>Talitrida</taxon>
        <taxon>Talitroidea</taxon>
        <taxon>Hyalellidae</taxon>
        <taxon>Hyalella</taxon>
    </lineage>
</organism>
<dbReference type="OrthoDB" id="6376291at2759"/>
<dbReference type="InterPro" id="IPR019410">
    <property type="entry name" value="Methyltransf_16"/>
</dbReference>
<evidence type="ECO:0000313" key="3">
    <source>
        <dbReference type="RefSeq" id="XP_018020592.2"/>
    </source>
</evidence>
<dbReference type="GeneID" id="108676944"/>
<dbReference type="RefSeq" id="XP_018020592.2">
    <property type="nucleotide sequence ID" value="XM_018165103.2"/>
</dbReference>
<dbReference type="Proteomes" id="UP000694843">
    <property type="component" value="Unplaced"/>
</dbReference>
<dbReference type="AlphaFoldDB" id="A0A8B7P3L0"/>
<dbReference type="InterPro" id="IPR029063">
    <property type="entry name" value="SAM-dependent_MTases_sf"/>
</dbReference>
<proteinExistence type="predicted"/>
<dbReference type="GO" id="GO:0032991">
    <property type="term" value="C:protein-containing complex"/>
    <property type="evidence" value="ECO:0007669"/>
    <property type="project" value="TreeGrafter"/>
</dbReference>
<name>A0A8B7P3L0_HYAAZ</name>
<reference evidence="3" key="1">
    <citation type="submission" date="2025-08" db="UniProtKB">
        <authorList>
            <consortium name="RefSeq"/>
        </authorList>
    </citation>
    <scope>IDENTIFICATION</scope>
    <source>
        <tissue evidence="3">Whole organism</tissue>
    </source>
</reference>
<gene>
    <name evidence="3" type="primary">LOC108676944</name>
</gene>
<feature type="region of interest" description="Disordered" evidence="1">
    <location>
        <begin position="606"/>
        <end position="633"/>
    </location>
</feature>
<dbReference type="PANTHER" id="PTHR14614:SF130">
    <property type="entry name" value="PROTEIN-LYSINE N-METHYLTRANSFERASE EEF2KMT"/>
    <property type="match status" value="1"/>
</dbReference>
<keyword evidence="2" id="KW-1185">Reference proteome</keyword>
<dbReference type="SUPFAM" id="SSF53335">
    <property type="entry name" value="S-adenosyl-L-methionine-dependent methyltransferases"/>
    <property type="match status" value="2"/>
</dbReference>
<evidence type="ECO:0000256" key="1">
    <source>
        <dbReference type="SAM" id="MobiDB-lite"/>
    </source>
</evidence>
<accession>A0A8B7P3L0</accession>
<evidence type="ECO:0000313" key="2">
    <source>
        <dbReference type="Proteomes" id="UP000694843"/>
    </source>
</evidence>
<dbReference type="Gene3D" id="3.40.50.150">
    <property type="entry name" value="Vaccinia Virus protein VP39"/>
    <property type="match status" value="2"/>
</dbReference>
<dbReference type="Pfam" id="PF01135">
    <property type="entry name" value="PCMT"/>
    <property type="match status" value="1"/>
</dbReference>
<feature type="region of interest" description="Disordered" evidence="1">
    <location>
        <begin position="422"/>
        <end position="446"/>
    </location>
</feature>
<dbReference type="KEGG" id="hazt:108676944"/>